<dbReference type="AlphaFoldDB" id="E6LJK0"/>
<dbReference type="Proteomes" id="UP000003434">
    <property type="component" value="Unassembled WGS sequence"/>
</dbReference>
<dbReference type="RefSeq" id="WP_008749908.1">
    <property type="nucleotide sequence ID" value="NZ_GL622296.1"/>
</dbReference>
<dbReference type="eggNOG" id="COG4915">
    <property type="taxonomic scope" value="Bacteria"/>
</dbReference>
<organism evidence="2 3">
    <name type="scientific">Lachnoanaerobaculum saburreum DSM 3986</name>
    <dbReference type="NCBI Taxonomy" id="887325"/>
    <lineage>
        <taxon>Bacteria</taxon>
        <taxon>Bacillati</taxon>
        <taxon>Bacillota</taxon>
        <taxon>Clostridia</taxon>
        <taxon>Lachnospirales</taxon>
        <taxon>Lachnospiraceae</taxon>
        <taxon>Lachnoanaerobaculum</taxon>
    </lineage>
</organism>
<dbReference type="HOGENOM" id="CLU_039279_1_0_9"/>
<evidence type="ECO:0000313" key="2">
    <source>
        <dbReference type="EMBL" id="EFU77995.1"/>
    </source>
</evidence>
<reference evidence="2 3" key="1">
    <citation type="submission" date="2010-12" db="EMBL/GenBank/DDBJ databases">
        <authorList>
            <person name="Muzny D."/>
            <person name="Qin X."/>
            <person name="Deng J."/>
            <person name="Jiang H."/>
            <person name="Liu Y."/>
            <person name="Qu J."/>
            <person name="Song X.-Z."/>
            <person name="Zhang L."/>
            <person name="Thornton R."/>
            <person name="Coyle M."/>
            <person name="Francisco L."/>
            <person name="Jackson L."/>
            <person name="Javaid M."/>
            <person name="Korchina V."/>
            <person name="Kovar C."/>
            <person name="Mata R."/>
            <person name="Mathew T."/>
            <person name="Ngo R."/>
            <person name="Nguyen L."/>
            <person name="Nguyen N."/>
            <person name="Okwuonu G."/>
            <person name="Ongeri F."/>
            <person name="Pham C."/>
            <person name="Simmons D."/>
            <person name="Wilczek-Boney K."/>
            <person name="Hale W."/>
            <person name="Jakkamsetti A."/>
            <person name="Pham P."/>
            <person name="Ruth R."/>
            <person name="San Lucas F."/>
            <person name="Warren J."/>
            <person name="Zhang J."/>
            <person name="Zhao Z."/>
            <person name="Zhou C."/>
            <person name="Zhu D."/>
            <person name="Lee S."/>
            <person name="Bess C."/>
            <person name="Blankenburg K."/>
            <person name="Forbes L."/>
            <person name="Fu Q."/>
            <person name="Gubbala S."/>
            <person name="Hirani K."/>
            <person name="Jayaseelan J.C."/>
            <person name="Lara F."/>
            <person name="Munidasa M."/>
            <person name="Palculict T."/>
            <person name="Patil S."/>
            <person name="Pu L.-L."/>
            <person name="Saada N."/>
            <person name="Tang L."/>
            <person name="Weissenberger G."/>
            <person name="Zhu Y."/>
            <person name="Hemphill L."/>
            <person name="Shang Y."/>
            <person name="Youmans B."/>
            <person name="Ayvaz T."/>
            <person name="Ross M."/>
            <person name="Santibanez J."/>
            <person name="Aqrawi P."/>
            <person name="Gross S."/>
            <person name="Joshi V."/>
            <person name="Fowler G."/>
            <person name="Nazareth L."/>
            <person name="Reid J."/>
            <person name="Worley K."/>
            <person name="Petrosino J."/>
            <person name="Highlander S."/>
            <person name="Gibbs R."/>
        </authorList>
    </citation>
    <scope>NUCLEOTIDE SEQUENCE [LARGE SCALE GENOMIC DNA]</scope>
    <source>
        <strain evidence="2 3">DSM 3986</strain>
    </source>
</reference>
<protein>
    <recommendedName>
        <fullName evidence="4">5-bromo-4-chloroindolyl phosphate hydrolysis protein</fullName>
    </recommendedName>
</protein>
<name>E6LJK0_9FIRM</name>
<evidence type="ECO:0000256" key="1">
    <source>
        <dbReference type="SAM" id="Phobius"/>
    </source>
</evidence>
<accession>E6LJK0</accession>
<proteinExistence type="predicted"/>
<gene>
    <name evidence="2" type="ORF">HMPREF0381_0135</name>
</gene>
<keyword evidence="1" id="KW-0472">Membrane</keyword>
<keyword evidence="1" id="KW-0812">Transmembrane</keyword>
<sequence length="367" mass="42205">MQDNKEWNNIRDNVVNIFDENKAANQAKEFSNKAIDILKRVGNPIQYNKTKIVVPNKIIVPNRIKEKPRVYLKTNRSDSLIRVFFGIPIMILFAIPILVVTLTVFPGSLGAWFATMCALIPFFSVGAVLAVPALFRLKLIDEAEKYYRIMNDKLYMNVEDIAMLANENKELVEKNLRKLIERGNFPQGHLDASGQCFMLSNDIYREYLELEEQKKNQKLIEDKKNIPDGGIIPEGRQYVLSIKEMHLGIKLEPMSSKLDKLETVLAAIFDRVEKEPKELKKLDKLMRYYLPTTVKLIKTYSDFDNVISPGDDIINTKREIELTVDSINEACMEFQNRLFKDTVFDADTDAALLKTMLAKEGLIDEMK</sequence>
<keyword evidence="1" id="KW-1133">Transmembrane helix</keyword>
<comment type="caution">
    <text evidence="2">The sequence shown here is derived from an EMBL/GenBank/DDBJ whole genome shotgun (WGS) entry which is preliminary data.</text>
</comment>
<feature type="transmembrane region" description="Helical" evidence="1">
    <location>
        <begin position="83"/>
        <end position="105"/>
    </location>
</feature>
<evidence type="ECO:0008006" key="4">
    <source>
        <dbReference type="Google" id="ProtNLM"/>
    </source>
</evidence>
<evidence type="ECO:0000313" key="3">
    <source>
        <dbReference type="Proteomes" id="UP000003434"/>
    </source>
</evidence>
<dbReference type="EMBL" id="AEPW01000002">
    <property type="protein sequence ID" value="EFU77995.1"/>
    <property type="molecule type" value="Genomic_DNA"/>
</dbReference>
<feature type="transmembrane region" description="Helical" evidence="1">
    <location>
        <begin position="111"/>
        <end position="135"/>
    </location>
</feature>